<keyword evidence="2" id="KW-1185">Reference proteome</keyword>
<proteinExistence type="predicted"/>
<feature type="compositionally biased region" description="Polar residues" evidence="1">
    <location>
        <begin position="15"/>
        <end position="33"/>
    </location>
</feature>
<organism evidence="2 3">
    <name type="scientific">Caenorhabditis tropicalis</name>
    <dbReference type="NCBI Taxonomy" id="1561998"/>
    <lineage>
        <taxon>Eukaryota</taxon>
        <taxon>Metazoa</taxon>
        <taxon>Ecdysozoa</taxon>
        <taxon>Nematoda</taxon>
        <taxon>Chromadorea</taxon>
        <taxon>Rhabditida</taxon>
        <taxon>Rhabditina</taxon>
        <taxon>Rhabditomorpha</taxon>
        <taxon>Rhabditoidea</taxon>
        <taxon>Rhabditidae</taxon>
        <taxon>Peloderinae</taxon>
        <taxon>Caenorhabditis</taxon>
    </lineage>
</organism>
<evidence type="ECO:0000313" key="2">
    <source>
        <dbReference type="Proteomes" id="UP000095282"/>
    </source>
</evidence>
<reference evidence="3" key="1">
    <citation type="submission" date="2016-11" db="UniProtKB">
        <authorList>
            <consortium name="WormBaseParasite"/>
        </authorList>
    </citation>
    <scope>IDENTIFICATION</scope>
</reference>
<dbReference type="Proteomes" id="UP000095282">
    <property type="component" value="Unplaced"/>
</dbReference>
<feature type="compositionally biased region" description="Basic and acidic residues" evidence="1">
    <location>
        <begin position="64"/>
        <end position="85"/>
    </location>
</feature>
<evidence type="ECO:0000256" key="1">
    <source>
        <dbReference type="SAM" id="MobiDB-lite"/>
    </source>
</evidence>
<name>A0A1I7T5W5_9PELO</name>
<evidence type="ECO:0000313" key="3">
    <source>
        <dbReference type="WBParaSite" id="Csp11.Scaffold516.g2704.t1"/>
    </source>
</evidence>
<accession>A0A1I7T5W5</accession>
<sequence length="109" mass="12459">MGTTVSRAASAPNRIHSSSVAPLPTSSNQNNMFMVQKRKEVNNNHIDKKGNLKKMRARSDTNLSEDHQKEEMENNPPKHFDDRPAKASGTYSFQVLIFHQYILKRRIHG</sequence>
<dbReference type="AlphaFoldDB" id="A0A1I7T5W5"/>
<dbReference type="eggNOG" id="KOG2933">
    <property type="taxonomic scope" value="Eukaryota"/>
</dbReference>
<feature type="region of interest" description="Disordered" evidence="1">
    <location>
        <begin position="1"/>
        <end position="86"/>
    </location>
</feature>
<dbReference type="WBParaSite" id="Csp11.Scaffold516.g2704.t1">
    <property type="protein sequence ID" value="Csp11.Scaffold516.g2704.t1"/>
    <property type="gene ID" value="Csp11.Scaffold516.g2704"/>
</dbReference>
<protein>
    <submittedName>
        <fullName evidence="3">Uncharacterized protein</fullName>
    </submittedName>
</protein>
<feature type="compositionally biased region" description="Basic and acidic residues" evidence="1">
    <location>
        <begin position="37"/>
        <end position="50"/>
    </location>
</feature>